<proteinExistence type="predicted"/>
<gene>
    <name evidence="1" type="ORF">GCM10022255_086990</name>
</gene>
<protein>
    <submittedName>
        <fullName evidence="1">Uncharacterized protein</fullName>
    </submittedName>
</protein>
<keyword evidence="2" id="KW-1185">Reference proteome</keyword>
<organism evidence="1 2">
    <name type="scientific">Dactylosporangium darangshiense</name>
    <dbReference type="NCBI Taxonomy" id="579108"/>
    <lineage>
        <taxon>Bacteria</taxon>
        <taxon>Bacillati</taxon>
        <taxon>Actinomycetota</taxon>
        <taxon>Actinomycetes</taxon>
        <taxon>Micromonosporales</taxon>
        <taxon>Micromonosporaceae</taxon>
        <taxon>Dactylosporangium</taxon>
    </lineage>
</organism>
<name>A0ABP8DN24_9ACTN</name>
<accession>A0ABP8DN24</accession>
<sequence>MLFVMPLSGFAVRRDWPDGTHEFFGLSGSLRRVLRRLGRDERYWRHGPVRPTSRIVVWLSATTFRRHQQGCRDLACVGGLLVRRGVEVGR</sequence>
<evidence type="ECO:0000313" key="1">
    <source>
        <dbReference type="EMBL" id="GAA4260004.1"/>
    </source>
</evidence>
<dbReference type="EMBL" id="BAABAT010000038">
    <property type="protein sequence ID" value="GAA4260004.1"/>
    <property type="molecule type" value="Genomic_DNA"/>
</dbReference>
<comment type="caution">
    <text evidence="1">The sequence shown here is derived from an EMBL/GenBank/DDBJ whole genome shotgun (WGS) entry which is preliminary data.</text>
</comment>
<dbReference type="RefSeq" id="WP_345136924.1">
    <property type="nucleotide sequence ID" value="NZ_BAABAT010000038.1"/>
</dbReference>
<reference evidence="2" key="1">
    <citation type="journal article" date="2019" name="Int. J. Syst. Evol. Microbiol.">
        <title>The Global Catalogue of Microorganisms (GCM) 10K type strain sequencing project: providing services to taxonomists for standard genome sequencing and annotation.</title>
        <authorList>
            <consortium name="The Broad Institute Genomics Platform"/>
            <consortium name="The Broad Institute Genome Sequencing Center for Infectious Disease"/>
            <person name="Wu L."/>
            <person name="Ma J."/>
        </authorList>
    </citation>
    <scope>NUCLEOTIDE SEQUENCE [LARGE SCALE GENOMIC DNA]</scope>
    <source>
        <strain evidence="2">JCM 17441</strain>
    </source>
</reference>
<dbReference type="Proteomes" id="UP001500620">
    <property type="component" value="Unassembled WGS sequence"/>
</dbReference>
<evidence type="ECO:0000313" key="2">
    <source>
        <dbReference type="Proteomes" id="UP001500620"/>
    </source>
</evidence>